<dbReference type="PATRIC" id="fig|442562.3.peg.4028"/>
<protein>
    <submittedName>
        <fullName evidence="1">Putative ATPase protein</fullName>
    </submittedName>
</protein>
<sequence length="113" mass="12627">MMEDHPLPFACTTNLVDRLDPASMRRFTLKVEFRPLDPDQARDAFRHFFDLAAPAGLSRLDRLTPGDFAAVLRRVRLLGLGDSERILGELAREQATKPGGGVEPVGFRVRAPR</sequence>
<dbReference type="STRING" id="442562.Rumeso_04084"/>
<organism evidence="1 2">
    <name type="scientific">Rubellimicrobium mesophilum DSM 19309</name>
    <dbReference type="NCBI Taxonomy" id="442562"/>
    <lineage>
        <taxon>Bacteria</taxon>
        <taxon>Pseudomonadati</taxon>
        <taxon>Pseudomonadota</taxon>
        <taxon>Alphaproteobacteria</taxon>
        <taxon>Rhodobacterales</taxon>
        <taxon>Roseobacteraceae</taxon>
        <taxon>Rubellimicrobium</taxon>
    </lineage>
</organism>
<evidence type="ECO:0000313" key="2">
    <source>
        <dbReference type="Proteomes" id="UP000019666"/>
    </source>
</evidence>
<accession>A0A017HKT6</accession>
<reference evidence="1 2" key="1">
    <citation type="submission" date="2013-02" db="EMBL/GenBank/DDBJ databases">
        <authorList>
            <person name="Fiebig A."/>
            <person name="Goeker M."/>
            <person name="Klenk H.-P.P."/>
        </authorList>
    </citation>
    <scope>NUCLEOTIDE SEQUENCE [LARGE SCALE GENOMIC DNA]</scope>
    <source>
        <strain evidence="1 2">DSM 19309</strain>
    </source>
</reference>
<proteinExistence type="predicted"/>
<dbReference type="Gene3D" id="3.40.50.300">
    <property type="entry name" value="P-loop containing nucleotide triphosphate hydrolases"/>
    <property type="match status" value="1"/>
</dbReference>
<dbReference type="SUPFAM" id="SSF52540">
    <property type="entry name" value="P-loop containing nucleoside triphosphate hydrolases"/>
    <property type="match status" value="1"/>
</dbReference>
<evidence type="ECO:0000313" key="1">
    <source>
        <dbReference type="EMBL" id="EYD74399.1"/>
    </source>
</evidence>
<name>A0A017HKT6_9RHOB</name>
<dbReference type="AlphaFoldDB" id="A0A017HKT6"/>
<keyword evidence="2" id="KW-1185">Reference proteome</keyword>
<gene>
    <name evidence="1" type="ORF">Rumeso_04084</name>
</gene>
<dbReference type="EMBL" id="AOSK01000116">
    <property type="protein sequence ID" value="EYD74399.1"/>
    <property type="molecule type" value="Genomic_DNA"/>
</dbReference>
<comment type="caution">
    <text evidence="1">The sequence shown here is derived from an EMBL/GenBank/DDBJ whole genome shotgun (WGS) entry which is preliminary data.</text>
</comment>
<dbReference type="InterPro" id="IPR027417">
    <property type="entry name" value="P-loop_NTPase"/>
</dbReference>
<dbReference type="HOGENOM" id="CLU_2131685_0_0_5"/>
<dbReference type="Proteomes" id="UP000019666">
    <property type="component" value="Unassembled WGS sequence"/>
</dbReference>